<dbReference type="EnsemblProtists" id="EOD06205">
    <property type="protein sequence ID" value="EOD06205"/>
    <property type="gene ID" value="EMIHUDRAFT_460145"/>
</dbReference>
<keyword evidence="2" id="KW-1133">Transmembrane helix</keyword>
<name>A0A0D3I4M0_EMIH1</name>
<evidence type="ECO:0000256" key="1">
    <source>
        <dbReference type="SAM" id="MobiDB-lite"/>
    </source>
</evidence>
<dbReference type="STRING" id="2903.R1CV24"/>
<evidence type="ECO:0000313" key="4">
    <source>
        <dbReference type="Proteomes" id="UP000013827"/>
    </source>
</evidence>
<feature type="region of interest" description="Disordered" evidence="1">
    <location>
        <begin position="30"/>
        <end position="109"/>
    </location>
</feature>
<reference evidence="4" key="1">
    <citation type="journal article" date="2013" name="Nature">
        <title>Pan genome of the phytoplankton Emiliania underpins its global distribution.</title>
        <authorList>
            <person name="Read B.A."/>
            <person name="Kegel J."/>
            <person name="Klute M.J."/>
            <person name="Kuo A."/>
            <person name="Lefebvre S.C."/>
            <person name="Maumus F."/>
            <person name="Mayer C."/>
            <person name="Miller J."/>
            <person name="Monier A."/>
            <person name="Salamov A."/>
            <person name="Young J."/>
            <person name="Aguilar M."/>
            <person name="Claverie J.M."/>
            <person name="Frickenhaus S."/>
            <person name="Gonzalez K."/>
            <person name="Herman E.K."/>
            <person name="Lin Y.C."/>
            <person name="Napier J."/>
            <person name="Ogata H."/>
            <person name="Sarno A.F."/>
            <person name="Shmutz J."/>
            <person name="Schroeder D."/>
            <person name="de Vargas C."/>
            <person name="Verret F."/>
            <person name="von Dassow P."/>
            <person name="Valentin K."/>
            <person name="Van de Peer Y."/>
            <person name="Wheeler G."/>
            <person name="Dacks J.B."/>
            <person name="Delwiche C.F."/>
            <person name="Dyhrman S.T."/>
            <person name="Glockner G."/>
            <person name="John U."/>
            <person name="Richards T."/>
            <person name="Worden A.Z."/>
            <person name="Zhang X."/>
            <person name="Grigoriev I.V."/>
            <person name="Allen A.E."/>
            <person name="Bidle K."/>
            <person name="Borodovsky M."/>
            <person name="Bowler C."/>
            <person name="Brownlee C."/>
            <person name="Cock J.M."/>
            <person name="Elias M."/>
            <person name="Gladyshev V.N."/>
            <person name="Groth M."/>
            <person name="Guda C."/>
            <person name="Hadaegh A."/>
            <person name="Iglesias-Rodriguez M.D."/>
            <person name="Jenkins J."/>
            <person name="Jones B.M."/>
            <person name="Lawson T."/>
            <person name="Leese F."/>
            <person name="Lindquist E."/>
            <person name="Lobanov A."/>
            <person name="Lomsadze A."/>
            <person name="Malik S.B."/>
            <person name="Marsh M.E."/>
            <person name="Mackinder L."/>
            <person name="Mock T."/>
            <person name="Mueller-Roeber B."/>
            <person name="Pagarete A."/>
            <person name="Parker M."/>
            <person name="Probert I."/>
            <person name="Quesneville H."/>
            <person name="Raines C."/>
            <person name="Rensing S.A."/>
            <person name="Riano-Pachon D.M."/>
            <person name="Richier S."/>
            <person name="Rokitta S."/>
            <person name="Shiraiwa Y."/>
            <person name="Soanes D.M."/>
            <person name="van der Giezen M."/>
            <person name="Wahlund T.M."/>
            <person name="Williams B."/>
            <person name="Wilson W."/>
            <person name="Wolfe G."/>
            <person name="Wurch L.L."/>
        </authorList>
    </citation>
    <scope>NUCLEOTIDE SEQUENCE</scope>
</reference>
<dbReference type="Proteomes" id="UP000013827">
    <property type="component" value="Unassembled WGS sequence"/>
</dbReference>
<evidence type="ECO:0008006" key="5">
    <source>
        <dbReference type="Google" id="ProtNLM"/>
    </source>
</evidence>
<keyword evidence="2" id="KW-0812">Transmembrane</keyword>
<proteinExistence type="predicted"/>
<feature type="compositionally biased region" description="Basic and acidic residues" evidence="1">
    <location>
        <begin position="69"/>
        <end position="78"/>
    </location>
</feature>
<dbReference type="AlphaFoldDB" id="A0A0D3I4M0"/>
<keyword evidence="2" id="KW-0472">Membrane</keyword>
<evidence type="ECO:0000313" key="3">
    <source>
        <dbReference type="EnsemblProtists" id="EOD06205"/>
    </source>
</evidence>
<dbReference type="PaxDb" id="2903-EOD06205"/>
<organism evidence="3 4">
    <name type="scientific">Emiliania huxleyi (strain CCMP1516)</name>
    <dbReference type="NCBI Taxonomy" id="280463"/>
    <lineage>
        <taxon>Eukaryota</taxon>
        <taxon>Haptista</taxon>
        <taxon>Haptophyta</taxon>
        <taxon>Prymnesiophyceae</taxon>
        <taxon>Isochrysidales</taxon>
        <taxon>Noelaerhabdaceae</taxon>
        <taxon>Emiliania</taxon>
    </lineage>
</organism>
<protein>
    <recommendedName>
        <fullName evidence="5">EGF-like domain-containing protein</fullName>
    </recommendedName>
</protein>
<dbReference type="RefSeq" id="XP_005758634.1">
    <property type="nucleotide sequence ID" value="XM_005758577.1"/>
</dbReference>
<feature type="transmembrane region" description="Helical" evidence="2">
    <location>
        <begin position="12"/>
        <end position="29"/>
    </location>
</feature>
<dbReference type="KEGG" id="ehx:EMIHUDRAFT_460145"/>
<dbReference type="GeneID" id="17252355"/>
<evidence type="ECO:0000256" key="2">
    <source>
        <dbReference type="SAM" id="Phobius"/>
    </source>
</evidence>
<keyword evidence="4" id="KW-1185">Reference proteome</keyword>
<reference evidence="3" key="2">
    <citation type="submission" date="2024-10" db="UniProtKB">
        <authorList>
            <consortium name="EnsemblProtists"/>
        </authorList>
    </citation>
    <scope>IDENTIFICATION</scope>
</reference>
<sequence>MERTTRWRGPPLVYLAVGFGLGLLISAASRSRGGQPIATTVERQAPVTVGKRPVPIGSRRPAASATTPHSREEPRSDLWRTYTSSPLAVGSPPPPPPRRSPPPPRASALKALWRPSSPLSEAEAASFAPALRPLLRRPARRLRRRSDLFGPLPVLDTPASFGLPTGGDSGGGGGTAVAAGGSALRCEDGHGAFDVYTGGCLCRTGWRGPTCAEADPQTCNDPRTAGVKPGRCTHPSGCGPGCACSRGTEYSHMLSRCAASCDLESNRCLCGSRARYPRRQMNLCEWRGIEKALEWKDPGWAHYRITEPWRLWGSPNSTPPDLAAALGPAELHRMWATAPPHSATRAYCDIDEAALARGVAPLFSCGCYEDATGAACEQPVRSVCLNQCNAPQGVCVRGWCRCAAGFGGADCSIALPALAAPREVDGGSSAAGGAGEGRGRLRPSRVVYDLPSEFNSWTAETRMTASDCVYR</sequence>
<accession>A0A0D3I4M0</accession>
<dbReference type="eggNOG" id="KOG1021">
    <property type="taxonomic scope" value="Eukaryota"/>
</dbReference>
<feature type="compositionally biased region" description="Pro residues" evidence="1">
    <location>
        <begin position="91"/>
        <end position="105"/>
    </location>
</feature>
<dbReference type="HOGENOM" id="CLU_580883_0_0_1"/>